<dbReference type="InterPro" id="IPR029063">
    <property type="entry name" value="SAM-dependent_MTases_sf"/>
</dbReference>
<dbReference type="GO" id="GO:0004519">
    <property type="term" value="F:endonuclease activity"/>
    <property type="evidence" value="ECO:0007669"/>
    <property type="project" value="UniProtKB-KW"/>
</dbReference>
<feature type="domain" description="DNA methylase adenine-specific" evidence="7">
    <location>
        <begin position="171"/>
        <end position="469"/>
    </location>
</feature>
<dbReference type="Gene3D" id="3.40.50.150">
    <property type="entry name" value="Vaccinia Virus protein VP39"/>
    <property type="match status" value="1"/>
</dbReference>
<dbReference type="Pfam" id="PF12161">
    <property type="entry name" value="HsdM_N"/>
    <property type="match status" value="1"/>
</dbReference>
<keyword evidence="3" id="KW-0808">Transferase</keyword>
<name>A0A124EH34_TRASO</name>
<dbReference type="Pfam" id="PF02384">
    <property type="entry name" value="N6_Mtase"/>
    <property type="match status" value="1"/>
</dbReference>
<keyword evidence="9" id="KW-0255">Endonuclease</keyword>
<proteinExistence type="predicted"/>
<sequence length="607" mass="68305">MSGNELNEQTSTEAGRKASLIWNIADNALRGLYKPVEYGKVILPMAVIKRFHDCLLPTHDEVIEASERYARIKAEDVRDGFLTRASGYPFYNTSKFTWKTLRADPDNVRANFVDYLNGFSENVRDILFKDGMNFEAEIERLADNNVLFQVIDDFGKESGDFSPERVSAVDMGYVFEQLVARFSETDDAGEHFTSRDIVYLMTDLIIAADPRIFEGDHIDRSVYDGSMGTSQMLSCMSERLHALDADATVATYGQELNPFTFAIAKASALIRGEDANNMRRGNTYDNDQFAGFHFDYVIQNPPFGISYKAQQKAIQAEHAEGAAGRFPCELPAVGDGQTLFALNGLAKLKDEGIMAIVQDASPLYKGNPGKGEDDYRRYVIENDWLDAIVQMPTDSFVNTGIATYVWLFDKDKPERHGGKVLLVDASNAFMKRRKGINNKKNDITDACRDLIVKAYGEYRTQTLTGKAEDGSAITVESKLFDGEDFGFRRVTVYTPERDEDGNVVRDRKGRPVRKTESNGKRETVVSDTEDIPLREDVDEYMAREVEPYNPGAFIDPKKTVVGYTIPFTRAFYKYRELEPADEIAKRILGHERALEESLGKLFGGVRS</sequence>
<organism evidence="9 10">
    <name type="scientific">Tractidigestivibacter scatoligenes</name>
    <name type="common">Olsenella scatoligenes</name>
    <dbReference type="NCBI Taxonomy" id="1299998"/>
    <lineage>
        <taxon>Bacteria</taxon>
        <taxon>Bacillati</taxon>
        <taxon>Actinomycetota</taxon>
        <taxon>Coriobacteriia</taxon>
        <taxon>Coriobacteriales</taxon>
        <taxon>Atopobiaceae</taxon>
        <taxon>Tractidigestivibacter</taxon>
    </lineage>
</organism>
<dbReference type="EC" id="2.1.1.72" evidence="1"/>
<dbReference type="InterPro" id="IPR003356">
    <property type="entry name" value="DNA_methylase_A-5"/>
</dbReference>
<dbReference type="GO" id="GO:0009007">
    <property type="term" value="F:site-specific DNA-methyltransferase (adenine-specific) activity"/>
    <property type="evidence" value="ECO:0007669"/>
    <property type="project" value="UniProtKB-EC"/>
</dbReference>
<dbReference type="GO" id="GO:0008170">
    <property type="term" value="F:N-methyltransferase activity"/>
    <property type="evidence" value="ECO:0007669"/>
    <property type="project" value="InterPro"/>
</dbReference>
<keyword evidence="10" id="KW-1185">Reference proteome</keyword>
<evidence type="ECO:0000256" key="6">
    <source>
        <dbReference type="ARBA" id="ARBA00047942"/>
    </source>
</evidence>
<accession>A0A124EH34</accession>
<dbReference type="RefSeq" id="WP_059053527.1">
    <property type="nucleotide sequence ID" value="NZ_LOJF01000001.1"/>
</dbReference>
<dbReference type="SUPFAM" id="SSF53335">
    <property type="entry name" value="S-adenosyl-L-methionine-dependent methyltransferases"/>
    <property type="match status" value="1"/>
</dbReference>
<keyword evidence="4" id="KW-0949">S-adenosyl-L-methionine</keyword>
<dbReference type="InterPro" id="IPR022749">
    <property type="entry name" value="D12N6_MeTrfase_N"/>
</dbReference>
<keyword evidence="2" id="KW-0489">Methyltransferase</keyword>
<evidence type="ECO:0000256" key="5">
    <source>
        <dbReference type="ARBA" id="ARBA00022747"/>
    </source>
</evidence>
<evidence type="ECO:0000256" key="1">
    <source>
        <dbReference type="ARBA" id="ARBA00011900"/>
    </source>
</evidence>
<feature type="domain" description="N6 adenine-specific DNA methyltransferase N-terminal" evidence="8">
    <location>
        <begin position="19"/>
        <end position="154"/>
    </location>
</feature>
<dbReference type="PANTHER" id="PTHR42933">
    <property type="entry name" value="SLR6095 PROTEIN"/>
    <property type="match status" value="1"/>
</dbReference>
<evidence type="ECO:0000256" key="4">
    <source>
        <dbReference type="ARBA" id="ARBA00022691"/>
    </source>
</evidence>
<evidence type="ECO:0000259" key="8">
    <source>
        <dbReference type="Pfam" id="PF12161"/>
    </source>
</evidence>
<keyword evidence="9" id="KW-0540">Nuclease</keyword>
<keyword evidence="9" id="KW-0378">Hydrolase</keyword>
<evidence type="ECO:0000256" key="2">
    <source>
        <dbReference type="ARBA" id="ARBA00022603"/>
    </source>
</evidence>
<comment type="catalytic activity">
    <reaction evidence="6">
        <text>a 2'-deoxyadenosine in DNA + S-adenosyl-L-methionine = an N(6)-methyl-2'-deoxyadenosine in DNA + S-adenosyl-L-homocysteine + H(+)</text>
        <dbReference type="Rhea" id="RHEA:15197"/>
        <dbReference type="Rhea" id="RHEA-COMP:12418"/>
        <dbReference type="Rhea" id="RHEA-COMP:12419"/>
        <dbReference type="ChEBI" id="CHEBI:15378"/>
        <dbReference type="ChEBI" id="CHEBI:57856"/>
        <dbReference type="ChEBI" id="CHEBI:59789"/>
        <dbReference type="ChEBI" id="CHEBI:90615"/>
        <dbReference type="ChEBI" id="CHEBI:90616"/>
        <dbReference type="EC" id="2.1.1.72"/>
    </reaction>
</comment>
<evidence type="ECO:0000259" key="7">
    <source>
        <dbReference type="Pfam" id="PF02384"/>
    </source>
</evidence>
<reference evidence="9 10" key="1">
    <citation type="submission" date="2015-12" db="EMBL/GenBank/DDBJ databases">
        <title>Draft Genome Sequence of Olsenella scatoligenes SK9K4T; a Producer of 3-Methylindole- (skatole) and 4-Methylphenol- (p-cresol) Isolated from Pig Feces.</title>
        <authorList>
            <person name="Li X."/>
            <person name="Borg B."/>
            <person name="Canibe N."/>
        </authorList>
    </citation>
    <scope>NUCLEOTIDE SEQUENCE [LARGE SCALE GENOMIC DNA]</scope>
    <source>
        <strain evidence="9 10">SK9K4</strain>
    </source>
</reference>
<keyword evidence="5" id="KW-0680">Restriction system</keyword>
<evidence type="ECO:0000313" key="9">
    <source>
        <dbReference type="EMBL" id="KUH59337.1"/>
    </source>
</evidence>
<dbReference type="GO" id="GO:0032259">
    <property type="term" value="P:methylation"/>
    <property type="evidence" value="ECO:0007669"/>
    <property type="project" value="UniProtKB-KW"/>
</dbReference>
<dbReference type="EMBL" id="LOJF01000001">
    <property type="protein sequence ID" value="KUH59337.1"/>
    <property type="molecule type" value="Genomic_DNA"/>
</dbReference>
<dbReference type="OrthoDB" id="9784823at2"/>
<dbReference type="PRINTS" id="PR00507">
    <property type="entry name" value="N12N6MTFRASE"/>
</dbReference>
<protein>
    <recommendedName>
        <fullName evidence="1">site-specific DNA-methyltransferase (adenine-specific)</fullName>
        <ecNumber evidence="1">2.1.1.72</ecNumber>
    </recommendedName>
</protein>
<dbReference type="STRING" id="1299998.AUL39_03180"/>
<dbReference type="GO" id="GO:0009307">
    <property type="term" value="P:DNA restriction-modification system"/>
    <property type="evidence" value="ECO:0007669"/>
    <property type="project" value="UniProtKB-KW"/>
</dbReference>
<dbReference type="PANTHER" id="PTHR42933:SF3">
    <property type="entry name" value="TYPE I RESTRICTION ENZYME MJAVIII METHYLASE SUBUNIT"/>
    <property type="match status" value="1"/>
</dbReference>
<dbReference type="GO" id="GO:0003677">
    <property type="term" value="F:DNA binding"/>
    <property type="evidence" value="ECO:0007669"/>
    <property type="project" value="InterPro"/>
</dbReference>
<gene>
    <name evidence="9" type="ORF">AUL39_03180</name>
</gene>
<dbReference type="AlphaFoldDB" id="A0A124EH34"/>
<dbReference type="Proteomes" id="UP000054078">
    <property type="component" value="Unassembled WGS sequence"/>
</dbReference>
<dbReference type="InterPro" id="IPR051537">
    <property type="entry name" value="DNA_Adenine_Mtase"/>
</dbReference>
<evidence type="ECO:0000256" key="3">
    <source>
        <dbReference type="ARBA" id="ARBA00022679"/>
    </source>
</evidence>
<comment type="caution">
    <text evidence="9">The sequence shown here is derived from an EMBL/GenBank/DDBJ whole genome shotgun (WGS) entry which is preliminary data.</text>
</comment>
<dbReference type="REBASE" id="146960">
    <property type="entry name" value="M.OscSK9K4ORF3180P"/>
</dbReference>
<evidence type="ECO:0000313" key="10">
    <source>
        <dbReference type="Proteomes" id="UP000054078"/>
    </source>
</evidence>